<dbReference type="AlphaFoldDB" id="A0A1H8TXS4"/>
<accession>A0A1H8TXS4</accession>
<dbReference type="InterPro" id="IPR021454">
    <property type="entry name" value="DUF3105"/>
</dbReference>
<feature type="chain" id="PRO_5039539357" description="DUF3105 domain-containing protein" evidence="2">
    <location>
        <begin position="23"/>
        <end position="192"/>
    </location>
</feature>
<dbReference type="Pfam" id="PF11303">
    <property type="entry name" value="DUF3105"/>
    <property type="match status" value="1"/>
</dbReference>
<gene>
    <name evidence="3" type="ORF">SAMN05660991_02535</name>
</gene>
<organism evidence="3 4">
    <name type="scientific">Trujillonella endophytica</name>
    <dbReference type="NCBI Taxonomy" id="673521"/>
    <lineage>
        <taxon>Bacteria</taxon>
        <taxon>Bacillati</taxon>
        <taxon>Actinomycetota</taxon>
        <taxon>Actinomycetes</taxon>
        <taxon>Geodermatophilales</taxon>
        <taxon>Geodermatophilaceae</taxon>
        <taxon>Trujillonella</taxon>
    </lineage>
</organism>
<feature type="region of interest" description="Disordered" evidence="1">
    <location>
        <begin position="170"/>
        <end position="192"/>
    </location>
</feature>
<evidence type="ECO:0000256" key="2">
    <source>
        <dbReference type="SAM" id="SignalP"/>
    </source>
</evidence>
<dbReference type="PROSITE" id="PS51257">
    <property type="entry name" value="PROKAR_LIPOPROTEIN"/>
    <property type="match status" value="1"/>
</dbReference>
<proteinExistence type="predicted"/>
<evidence type="ECO:0000313" key="4">
    <source>
        <dbReference type="Proteomes" id="UP000198960"/>
    </source>
</evidence>
<protein>
    <recommendedName>
        <fullName evidence="5">DUF3105 domain-containing protein</fullName>
    </recommendedName>
</protein>
<evidence type="ECO:0000256" key="1">
    <source>
        <dbReference type="SAM" id="MobiDB-lite"/>
    </source>
</evidence>
<sequence length="192" mass="19654">MTARPRAAALAGAALLAGAGLAGCTSTVAGAASPAEGAPASSSVAVFDYAAGQQHVRTDVDYAESPPVGGPHDAAWADCTGTVYDVDIRHENAVHSLEHGAVWIAYDPDALSADDVATLADLVEGVPHRMLSPYAGLEAPISIQAWNHQLTVDSAGDPRLAEFADELTQGPGTPELGATCQNPDFLDDPELV</sequence>
<evidence type="ECO:0000313" key="3">
    <source>
        <dbReference type="EMBL" id="SEO95822.1"/>
    </source>
</evidence>
<name>A0A1H8TXS4_9ACTN</name>
<evidence type="ECO:0008006" key="5">
    <source>
        <dbReference type="Google" id="ProtNLM"/>
    </source>
</evidence>
<dbReference type="RefSeq" id="WP_244524644.1">
    <property type="nucleotide sequence ID" value="NZ_FOEE01000007.1"/>
</dbReference>
<keyword evidence="2" id="KW-0732">Signal</keyword>
<dbReference type="STRING" id="673521.SAMN05660991_02535"/>
<dbReference type="Proteomes" id="UP000198960">
    <property type="component" value="Unassembled WGS sequence"/>
</dbReference>
<keyword evidence="4" id="KW-1185">Reference proteome</keyword>
<reference evidence="4" key="1">
    <citation type="submission" date="2016-10" db="EMBL/GenBank/DDBJ databases">
        <authorList>
            <person name="Varghese N."/>
            <person name="Submissions S."/>
        </authorList>
    </citation>
    <scope>NUCLEOTIDE SEQUENCE [LARGE SCALE GENOMIC DNA]</scope>
    <source>
        <strain evidence="4">DSM 45413</strain>
    </source>
</reference>
<dbReference type="EMBL" id="FOEE01000007">
    <property type="protein sequence ID" value="SEO95822.1"/>
    <property type="molecule type" value="Genomic_DNA"/>
</dbReference>
<feature type="signal peptide" evidence="2">
    <location>
        <begin position="1"/>
        <end position="22"/>
    </location>
</feature>